<comment type="subcellular location">
    <subcellularLocation>
        <location evidence="1">Membrane</location>
        <topology evidence="1">Multi-pass membrane protein</topology>
    </subcellularLocation>
</comment>
<feature type="transmembrane region" description="Helical" evidence="6">
    <location>
        <begin position="387"/>
        <end position="405"/>
    </location>
</feature>
<evidence type="ECO:0000313" key="8">
    <source>
        <dbReference type="Proteomes" id="UP000268094"/>
    </source>
</evidence>
<feature type="transmembrane region" description="Helical" evidence="6">
    <location>
        <begin position="254"/>
        <end position="273"/>
    </location>
</feature>
<evidence type="ECO:0000256" key="5">
    <source>
        <dbReference type="ARBA" id="ARBA00023136"/>
    </source>
</evidence>
<reference evidence="8" key="1">
    <citation type="submission" date="2018-09" db="EMBL/GenBank/DDBJ databases">
        <authorList>
            <person name="Livingstone P.G."/>
            <person name="Whitworth D.E."/>
        </authorList>
    </citation>
    <scope>NUCLEOTIDE SEQUENCE [LARGE SCALE GENOMIC DNA]</scope>
    <source>
        <strain evidence="8">CA054A</strain>
    </source>
</reference>
<dbReference type="AlphaFoldDB" id="A0A3A8IW04"/>
<dbReference type="CDD" id="cd17485">
    <property type="entry name" value="MFS_MFSD3"/>
    <property type="match status" value="1"/>
</dbReference>
<dbReference type="Gene3D" id="1.20.1250.20">
    <property type="entry name" value="MFS general substrate transporter like domains"/>
    <property type="match status" value="1"/>
</dbReference>
<feature type="transmembrane region" description="Helical" evidence="6">
    <location>
        <begin position="38"/>
        <end position="55"/>
    </location>
</feature>
<feature type="transmembrane region" description="Helical" evidence="6">
    <location>
        <begin position="215"/>
        <end position="234"/>
    </location>
</feature>
<evidence type="ECO:0000256" key="1">
    <source>
        <dbReference type="ARBA" id="ARBA00004141"/>
    </source>
</evidence>
<dbReference type="PANTHER" id="PTHR12778:SF10">
    <property type="entry name" value="MAJOR FACILITATOR SUPERFAMILY DOMAIN-CONTAINING PROTEIN 3"/>
    <property type="match status" value="1"/>
</dbReference>
<proteinExistence type="predicted"/>
<dbReference type="GO" id="GO:0035348">
    <property type="term" value="P:acetyl-CoA transmembrane transport"/>
    <property type="evidence" value="ECO:0007669"/>
    <property type="project" value="InterPro"/>
</dbReference>
<dbReference type="PANTHER" id="PTHR12778">
    <property type="entry name" value="SOLUTE CARRIER FAMILY 33 ACETYL-COA TRANSPORTER -RELATED"/>
    <property type="match status" value="1"/>
</dbReference>
<dbReference type="Proteomes" id="UP000268094">
    <property type="component" value="Unassembled WGS sequence"/>
</dbReference>
<feature type="transmembrane region" description="Helical" evidence="6">
    <location>
        <begin position="316"/>
        <end position="341"/>
    </location>
</feature>
<feature type="transmembrane region" description="Helical" evidence="6">
    <location>
        <begin position="76"/>
        <end position="95"/>
    </location>
</feature>
<evidence type="ECO:0000256" key="3">
    <source>
        <dbReference type="ARBA" id="ARBA00022692"/>
    </source>
</evidence>
<dbReference type="EMBL" id="RAVZ01000107">
    <property type="protein sequence ID" value="RKG86848.1"/>
    <property type="molecule type" value="Genomic_DNA"/>
</dbReference>
<dbReference type="GO" id="GO:0008521">
    <property type="term" value="F:acetyl-CoA transmembrane transporter activity"/>
    <property type="evidence" value="ECO:0007669"/>
    <property type="project" value="InterPro"/>
</dbReference>
<keyword evidence="8" id="KW-1185">Reference proteome</keyword>
<keyword evidence="5 6" id="KW-0472">Membrane</keyword>
<dbReference type="InterPro" id="IPR004752">
    <property type="entry name" value="AmpG_permease/AT-1"/>
</dbReference>
<dbReference type="OrthoDB" id="9787815at2"/>
<protein>
    <submittedName>
        <fullName evidence="7">MFS transporter</fullName>
    </submittedName>
</protein>
<feature type="transmembrane region" description="Helical" evidence="6">
    <location>
        <begin position="101"/>
        <end position="122"/>
    </location>
</feature>
<dbReference type="InterPro" id="IPR036259">
    <property type="entry name" value="MFS_trans_sf"/>
</dbReference>
<dbReference type="Pfam" id="PF13000">
    <property type="entry name" value="Acatn"/>
    <property type="match status" value="1"/>
</dbReference>
<dbReference type="InterPro" id="IPR024371">
    <property type="entry name" value="AcetylCoA_trans_1-like"/>
</dbReference>
<feature type="transmembrane region" description="Helical" evidence="6">
    <location>
        <begin position="285"/>
        <end position="304"/>
    </location>
</feature>
<feature type="transmembrane region" description="Helical" evidence="6">
    <location>
        <begin position="166"/>
        <end position="187"/>
    </location>
</feature>
<keyword evidence="2" id="KW-0813">Transport</keyword>
<evidence type="ECO:0000313" key="7">
    <source>
        <dbReference type="EMBL" id="RKG86848.1"/>
    </source>
</evidence>
<sequence length="418" mass="44294">MRRIPSRLWLLCALYFVQGLPFGFQVTALPVFLRTRGVSLAALGFAGALSLPWMLKALWAPLVDRYGSQRVGRRRSWILPMQAGLALACVGAAFAAQRDSLPLLLGLIFVMNLFAATQDIAVDGFAVDLLRPEELGPGNTAQVVGYKLGMLTGGGLLVWASSRIGWSGLFLVMAALCLTVFTVVLFVREPPPRAQEAQEGPDAPKLDWPALFARLKSALTVPGTGWLLLFIGTYKLGESMSDVLYKPFLVDSGYTPAQIGLWVGTWGTAASLIGSTCGGLLAARLPLLGAVALTGTLRLLPLAGRWLLTQVGVSDAGVLGVTLTEEFFGGALTTVMFAFMMSRTDRRIGATHYTLLASVEVAGKAPAGPLAGLLADPKFGGWGYPNVFLLGVALSAAFLALLAPLRRNSPAPTAQPVP</sequence>
<name>A0A3A8IW04_9BACT</name>
<evidence type="ECO:0000256" key="6">
    <source>
        <dbReference type="SAM" id="Phobius"/>
    </source>
</evidence>
<evidence type="ECO:0000256" key="4">
    <source>
        <dbReference type="ARBA" id="ARBA00022989"/>
    </source>
</evidence>
<accession>A0A3A8IW04</accession>
<gene>
    <name evidence="7" type="ORF">D7V88_17165</name>
</gene>
<dbReference type="SUPFAM" id="SSF103473">
    <property type="entry name" value="MFS general substrate transporter"/>
    <property type="match status" value="1"/>
</dbReference>
<organism evidence="7 8">
    <name type="scientific">Corallococcus terminator</name>
    <dbReference type="NCBI Taxonomy" id="2316733"/>
    <lineage>
        <taxon>Bacteria</taxon>
        <taxon>Pseudomonadati</taxon>
        <taxon>Myxococcota</taxon>
        <taxon>Myxococcia</taxon>
        <taxon>Myxococcales</taxon>
        <taxon>Cystobacterineae</taxon>
        <taxon>Myxococcaceae</taxon>
        <taxon>Corallococcus</taxon>
    </lineage>
</organism>
<keyword evidence="4 6" id="KW-1133">Transmembrane helix</keyword>
<dbReference type="GO" id="GO:0016020">
    <property type="term" value="C:membrane"/>
    <property type="evidence" value="ECO:0007669"/>
    <property type="project" value="UniProtKB-SubCell"/>
</dbReference>
<keyword evidence="3 6" id="KW-0812">Transmembrane</keyword>
<comment type="caution">
    <text evidence="7">The sequence shown here is derived from an EMBL/GenBank/DDBJ whole genome shotgun (WGS) entry which is preliminary data.</text>
</comment>
<evidence type="ECO:0000256" key="2">
    <source>
        <dbReference type="ARBA" id="ARBA00022448"/>
    </source>
</evidence>
<dbReference type="RefSeq" id="WP_120541722.1">
    <property type="nucleotide sequence ID" value="NZ_RAVZ01000107.1"/>
</dbReference>
<feature type="transmembrane region" description="Helical" evidence="6">
    <location>
        <begin position="143"/>
        <end position="160"/>
    </location>
</feature>